<proteinExistence type="predicted"/>
<feature type="region of interest" description="Disordered" evidence="1">
    <location>
        <begin position="54"/>
        <end position="115"/>
    </location>
</feature>
<name>A0A438GUR0_VITVI</name>
<organism evidence="2 3">
    <name type="scientific">Vitis vinifera</name>
    <name type="common">Grape</name>
    <dbReference type="NCBI Taxonomy" id="29760"/>
    <lineage>
        <taxon>Eukaryota</taxon>
        <taxon>Viridiplantae</taxon>
        <taxon>Streptophyta</taxon>
        <taxon>Embryophyta</taxon>
        <taxon>Tracheophyta</taxon>
        <taxon>Spermatophyta</taxon>
        <taxon>Magnoliopsida</taxon>
        <taxon>eudicotyledons</taxon>
        <taxon>Gunneridae</taxon>
        <taxon>Pentapetalae</taxon>
        <taxon>rosids</taxon>
        <taxon>Vitales</taxon>
        <taxon>Vitaceae</taxon>
        <taxon>Viteae</taxon>
        <taxon>Vitis</taxon>
    </lineage>
</organism>
<reference evidence="2 3" key="1">
    <citation type="journal article" date="2018" name="PLoS Genet.">
        <title>Population sequencing reveals clonal diversity and ancestral inbreeding in the grapevine cultivar Chardonnay.</title>
        <authorList>
            <person name="Roach M.J."/>
            <person name="Johnson D.L."/>
            <person name="Bohlmann J."/>
            <person name="van Vuuren H.J."/>
            <person name="Jones S.J."/>
            <person name="Pretorius I.S."/>
            <person name="Schmidt S.A."/>
            <person name="Borneman A.R."/>
        </authorList>
    </citation>
    <scope>NUCLEOTIDE SEQUENCE [LARGE SCALE GENOMIC DNA]</scope>
    <source>
        <strain evidence="3">cv. Chardonnay</strain>
        <tissue evidence="2">Leaf</tissue>
    </source>
</reference>
<accession>A0A438GUR0</accession>
<feature type="compositionally biased region" description="Low complexity" evidence="1">
    <location>
        <begin position="67"/>
        <end position="76"/>
    </location>
</feature>
<feature type="compositionally biased region" description="Acidic residues" evidence="1">
    <location>
        <begin position="79"/>
        <end position="96"/>
    </location>
</feature>
<comment type="caution">
    <text evidence="2">The sequence shown here is derived from an EMBL/GenBank/DDBJ whole genome shotgun (WGS) entry which is preliminary data.</text>
</comment>
<feature type="compositionally biased region" description="Acidic residues" evidence="1">
    <location>
        <begin position="103"/>
        <end position="115"/>
    </location>
</feature>
<protein>
    <submittedName>
        <fullName evidence="2">Uncharacterized protein</fullName>
    </submittedName>
</protein>
<dbReference type="Proteomes" id="UP000288805">
    <property type="component" value="Unassembled WGS sequence"/>
</dbReference>
<gene>
    <name evidence="2" type="ORF">CK203_051817</name>
</gene>
<evidence type="ECO:0000256" key="1">
    <source>
        <dbReference type="SAM" id="MobiDB-lite"/>
    </source>
</evidence>
<dbReference type="AlphaFoldDB" id="A0A438GUR0"/>
<evidence type="ECO:0000313" key="3">
    <source>
        <dbReference type="Proteomes" id="UP000288805"/>
    </source>
</evidence>
<evidence type="ECO:0000313" key="2">
    <source>
        <dbReference type="EMBL" id="RVW75944.1"/>
    </source>
</evidence>
<sequence length="115" mass="13096">MDDNNGWLIGRMEYEDSHGGVQNDFVFDDNNLNLGDVARATRVEEARFDTRVRANSSIIPPPRGIYSSSRTLSSHSLIDEDEDGEMVDSIDEEDEEGYKCDDRNDDDDFVDLEDK</sequence>
<dbReference type="EMBL" id="QGNW01000338">
    <property type="protein sequence ID" value="RVW75944.1"/>
    <property type="molecule type" value="Genomic_DNA"/>
</dbReference>